<protein>
    <submittedName>
        <fullName evidence="2">Uncharacterized protein</fullName>
    </submittedName>
</protein>
<reference evidence="2" key="1">
    <citation type="submission" date="2019-10" db="EMBL/GenBank/DDBJ databases">
        <title>Conservation and host-specific expression of non-tandemly repeated heterogenous ribosome RNA gene in arbuscular mycorrhizal fungi.</title>
        <authorList>
            <person name="Maeda T."/>
            <person name="Kobayashi Y."/>
            <person name="Nakagawa T."/>
            <person name="Ezawa T."/>
            <person name="Yamaguchi K."/>
            <person name="Bino T."/>
            <person name="Nishimoto Y."/>
            <person name="Shigenobu S."/>
            <person name="Kawaguchi M."/>
        </authorList>
    </citation>
    <scope>NUCLEOTIDE SEQUENCE</scope>
    <source>
        <strain evidence="2">HR1</strain>
    </source>
</reference>
<feature type="region of interest" description="Disordered" evidence="1">
    <location>
        <begin position="1"/>
        <end position="36"/>
    </location>
</feature>
<evidence type="ECO:0000313" key="2">
    <source>
        <dbReference type="EMBL" id="GES80013.1"/>
    </source>
</evidence>
<dbReference type="Proteomes" id="UP000615446">
    <property type="component" value="Unassembled WGS sequence"/>
</dbReference>
<gene>
    <name evidence="2" type="ORF">RCL2_000731400</name>
</gene>
<evidence type="ECO:0000313" key="3">
    <source>
        <dbReference type="Proteomes" id="UP000615446"/>
    </source>
</evidence>
<evidence type="ECO:0000256" key="1">
    <source>
        <dbReference type="SAM" id="MobiDB-lite"/>
    </source>
</evidence>
<comment type="caution">
    <text evidence="2">The sequence shown here is derived from an EMBL/GenBank/DDBJ whole genome shotgun (WGS) entry which is preliminary data.</text>
</comment>
<name>A0A8H3QHL5_9GLOM</name>
<proteinExistence type="predicted"/>
<organism evidence="2 3">
    <name type="scientific">Rhizophagus clarus</name>
    <dbReference type="NCBI Taxonomy" id="94130"/>
    <lineage>
        <taxon>Eukaryota</taxon>
        <taxon>Fungi</taxon>
        <taxon>Fungi incertae sedis</taxon>
        <taxon>Mucoromycota</taxon>
        <taxon>Glomeromycotina</taxon>
        <taxon>Glomeromycetes</taxon>
        <taxon>Glomerales</taxon>
        <taxon>Glomeraceae</taxon>
        <taxon>Rhizophagus</taxon>
    </lineage>
</organism>
<dbReference type="AlphaFoldDB" id="A0A8H3QHL5"/>
<accession>A0A8H3QHL5</accession>
<dbReference type="EMBL" id="BLAL01000047">
    <property type="protein sequence ID" value="GES80013.1"/>
    <property type="molecule type" value="Genomic_DNA"/>
</dbReference>
<sequence length="243" mass="28307">MGSFISTLTTPTTPTTSTTSTSTPITPTSTSTTSTTLTNKKTSLAEIYYQEVLDLLIIDLGPSNALPCELHKILKKNCFKFKHFKNMIFYFNTLERDEIYELLYNLLGREINDAWIVVLKNRVKNKKSPFYVPSSPAVHPTETKIFFFYYFEIRRKNIFTFLIFTGTPVWTPEVLGFRQVRHVELEQKIREHQKAPVPWEGRESDDFLERKDIHHNSLTVQDLKYKASEHLEGKERGEMKMIS</sequence>